<dbReference type="CDD" id="cd09912">
    <property type="entry name" value="DLP_2"/>
    <property type="match status" value="2"/>
</dbReference>
<dbReference type="Gene3D" id="3.40.50.300">
    <property type="entry name" value="P-loop containing nucleotide triphosphate hydrolases"/>
    <property type="match status" value="2"/>
</dbReference>
<proteinExistence type="predicted"/>
<dbReference type="Proteomes" id="UP000809829">
    <property type="component" value="Unassembled WGS sequence"/>
</dbReference>
<evidence type="ECO:0000259" key="7">
    <source>
        <dbReference type="Pfam" id="PF00350"/>
    </source>
</evidence>
<dbReference type="RefSeq" id="WP_239583453.1">
    <property type="nucleotide sequence ID" value="NZ_JAFBFC010000003.1"/>
</dbReference>
<keyword evidence="6" id="KW-0175">Coiled coil</keyword>
<comment type="caution">
    <text evidence="8">The sequence shown here is derived from an EMBL/GenBank/DDBJ whole genome shotgun (WGS) entry which is preliminary data.</text>
</comment>
<feature type="domain" description="Dynamin N-terminal" evidence="7">
    <location>
        <begin position="635"/>
        <end position="851"/>
    </location>
</feature>
<gene>
    <name evidence="8" type="ORF">JOC83_002103</name>
</gene>
<evidence type="ECO:0000256" key="5">
    <source>
        <dbReference type="ARBA" id="ARBA00023136"/>
    </source>
</evidence>
<keyword evidence="3" id="KW-0378">Hydrolase</keyword>
<keyword evidence="4" id="KW-0342">GTP-binding</keyword>
<evidence type="ECO:0000313" key="8">
    <source>
        <dbReference type="EMBL" id="MBM7703256.1"/>
    </source>
</evidence>
<evidence type="ECO:0000256" key="3">
    <source>
        <dbReference type="ARBA" id="ARBA00022801"/>
    </source>
</evidence>
<reference evidence="8 9" key="1">
    <citation type="submission" date="2021-01" db="EMBL/GenBank/DDBJ databases">
        <title>Genomic Encyclopedia of Type Strains, Phase IV (KMG-IV): sequencing the most valuable type-strain genomes for metagenomic binning, comparative biology and taxonomic classification.</title>
        <authorList>
            <person name="Goeker M."/>
        </authorList>
    </citation>
    <scope>NUCLEOTIDE SEQUENCE [LARGE SCALE GENOMIC DNA]</scope>
    <source>
        <strain evidence="8 9">DSM 104297</strain>
    </source>
</reference>
<evidence type="ECO:0000256" key="2">
    <source>
        <dbReference type="ARBA" id="ARBA00022741"/>
    </source>
</evidence>
<dbReference type="Pfam" id="PF00350">
    <property type="entry name" value="Dynamin_N"/>
    <property type="match status" value="2"/>
</dbReference>
<dbReference type="SUPFAM" id="SSF52540">
    <property type="entry name" value="P-loop containing nucleoside triphosphate hydrolases"/>
    <property type="match status" value="2"/>
</dbReference>
<feature type="coiled-coil region" evidence="6">
    <location>
        <begin position="954"/>
        <end position="984"/>
    </location>
</feature>
<evidence type="ECO:0000313" key="9">
    <source>
        <dbReference type="Proteomes" id="UP000809829"/>
    </source>
</evidence>
<protein>
    <submittedName>
        <fullName evidence="8">GTPase</fullName>
    </submittedName>
</protein>
<sequence length="1210" mass="139326">MRQTKEPLIDSAKQSIASSLFHLHTAFQEEEDLEQAYKTIQLEKKWIKSEFVIAFCGHFSAGKSSMINELVGHPLLPASPIPTSANLVAVKAGDEHATIHYRKGECVRYNAPYDFEKIKRFCLDGDEVEAIHLSVDTQKLPANVVVMDTPGIDSTDDAHRVSTESALHLADVIFYVMDYNHVQAELNLQFTKELQNEKKRLFLIVNQVDKHRDEELSFQAFQQSVSDSFAKWNVKPERIFYTSLKDEACIYNELPQLKAWLQELMIEQKNRKPNIQTSMQKLISQHVAFLREKQEEGLTVDREIVQSRTESERNEVHTQLAQLQEQLNTLTQQEKQLEQTYVNETRVIIQHANLTPYDMREKARLFLESIQSNFKIGFLFSKKKTEEEREQRLNILYDDLKERVDSQLQWHLQQYVQTFVANQSLEEESFIQHIRSFSIPLTKEDIQKVVKPGASVSGDYVLTYTNDLAAEVKKRAERQLNDLFAIIVASLNELHEKKRQSVTDSMNDLQALQHAMQRINSSDQYLQNKEAQLREIVYEEKELTEEQEKQLLTDIQDTYTLASDSDDEVVLQVTEEKENQLSVREHKNNSGTSIEVAIDDIEVAVKSMKPFKQLHPFVKQLVDKKERLKQQSFTVALFGAFSAGKSSFANALIGESVLPVSPNPTTATINKIVPPTKEHPHQTATIHIKTEAELLEDIKVSLSFFAKNANSMAEALEIIKSITVAENSDVREKLHLSFLHAVVNGYEVIKESLGSSIATNMNQFRQYVVQEEKACFVQFIDLYYDCELTRKGITLVDTPGADSINARHTGVAFDYIKNADAILFVTYYNHAFSKADREFLIQLGRVKDVFTLDKMFFLINAADLASSDEELQLVTQYVQDQLGQYGIRFPRLYPISSLLALKEKSKSRFLPFEKDFYQFISYELTEIATSSAYGDIKRGLNVSTEVERLQTKSASEKELHIKQLQEKQEKMTNLIASVSDENEREKLQRELKELLYYVKQRVMIRYYDFFKESFNPASLRDDKGNKQEQLQACLQELLESIVFDSTQEVRATTLRGGKYVHNLAKEVHELLMKKAHQIDVAFAPSVDDMNSDDGSKYMNAMAMPDPVQFKKVLSLYKNNKSFFEKNEKEKMVEQLKKMLEPTIDTYLAAQEQLLTQYYTASFSDYIMEYKGQMKTQCDDYYAGLQESLTNPFDLKELQATITTLKQLIKN</sequence>
<feature type="coiled-coil region" evidence="6">
    <location>
        <begin position="306"/>
        <end position="340"/>
    </location>
</feature>
<organism evidence="8 9">
    <name type="scientific">Priestia iocasae</name>
    <dbReference type="NCBI Taxonomy" id="2291674"/>
    <lineage>
        <taxon>Bacteria</taxon>
        <taxon>Bacillati</taxon>
        <taxon>Bacillota</taxon>
        <taxon>Bacilli</taxon>
        <taxon>Bacillales</taxon>
        <taxon>Bacillaceae</taxon>
        <taxon>Priestia</taxon>
    </lineage>
</organism>
<dbReference type="EMBL" id="JAFBFC010000003">
    <property type="protein sequence ID" value="MBM7703256.1"/>
    <property type="molecule type" value="Genomic_DNA"/>
</dbReference>
<name>A0ABS2QUV1_9BACI</name>
<dbReference type="InterPro" id="IPR027417">
    <property type="entry name" value="P-loop_NTPase"/>
</dbReference>
<dbReference type="InterPro" id="IPR045063">
    <property type="entry name" value="Dynamin_N"/>
</dbReference>
<dbReference type="PANTHER" id="PTHR10465:SF0">
    <property type="entry name" value="SARCALUMENIN"/>
    <property type="match status" value="1"/>
</dbReference>
<feature type="domain" description="Dynamin N-terminal" evidence="7">
    <location>
        <begin position="53"/>
        <end position="207"/>
    </location>
</feature>
<evidence type="ECO:0000256" key="4">
    <source>
        <dbReference type="ARBA" id="ARBA00023134"/>
    </source>
</evidence>
<accession>A0ABS2QUV1</accession>
<keyword evidence="9" id="KW-1185">Reference proteome</keyword>
<evidence type="ECO:0000256" key="1">
    <source>
        <dbReference type="ARBA" id="ARBA00004370"/>
    </source>
</evidence>
<dbReference type="PANTHER" id="PTHR10465">
    <property type="entry name" value="TRANSMEMBRANE GTPASE FZO1"/>
    <property type="match status" value="1"/>
</dbReference>
<evidence type="ECO:0000256" key="6">
    <source>
        <dbReference type="SAM" id="Coils"/>
    </source>
</evidence>
<dbReference type="InterPro" id="IPR027094">
    <property type="entry name" value="Mitofusin_fam"/>
</dbReference>
<keyword evidence="5" id="KW-0472">Membrane</keyword>
<comment type="subcellular location">
    <subcellularLocation>
        <location evidence="1">Membrane</location>
    </subcellularLocation>
</comment>
<keyword evidence="2" id="KW-0547">Nucleotide-binding</keyword>